<feature type="chain" id="PRO_5038374897" evidence="6">
    <location>
        <begin position="24"/>
        <end position="409"/>
    </location>
</feature>
<dbReference type="RefSeq" id="WP_020816008.1">
    <property type="nucleotide sequence ID" value="NZ_ATAY01000063.1"/>
</dbReference>
<evidence type="ECO:0000256" key="2">
    <source>
        <dbReference type="ARBA" id="ARBA00022475"/>
    </source>
</evidence>
<evidence type="ECO:0000313" key="8">
    <source>
        <dbReference type="EMBL" id="EPR10318.1"/>
    </source>
</evidence>
<dbReference type="OrthoDB" id="9769871at2"/>
<dbReference type="GO" id="GO:0005886">
    <property type="term" value="C:plasma membrane"/>
    <property type="evidence" value="ECO:0007669"/>
    <property type="project" value="UniProtKB-SubCell"/>
</dbReference>
<dbReference type="Proteomes" id="UP000016860">
    <property type="component" value="Unassembled WGS sequence"/>
</dbReference>
<keyword evidence="2" id="KW-1003">Cell membrane</keyword>
<evidence type="ECO:0000256" key="3">
    <source>
        <dbReference type="ARBA" id="ARBA00022729"/>
    </source>
</evidence>
<protein>
    <submittedName>
        <fullName evidence="8">Membrane protein</fullName>
    </submittedName>
</protein>
<keyword evidence="5" id="KW-0449">Lipoprotein</keyword>
<proteinExistence type="predicted"/>
<keyword evidence="3 6" id="KW-0732">Signal</keyword>
<evidence type="ECO:0000256" key="4">
    <source>
        <dbReference type="ARBA" id="ARBA00023136"/>
    </source>
</evidence>
<dbReference type="EMBL" id="ATAY01000063">
    <property type="protein sequence ID" value="EPR10318.1"/>
    <property type="molecule type" value="Genomic_DNA"/>
</dbReference>
<evidence type="ECO:0000256" key="5">
    <source>
        <dbReference type="ARBA" id="ARBA00023288"/>
    </source>
</evidence>
<keyword evidence="4" id="KW-0472">Membrane</keyword>
<evidence type="ECO:0000259" key="7">
    <source>
        <dbReference type="Pfam" id="PF02608"/>
    </source>
</evidence>
<feature type="domain" description="ABC transporter substrate-binding protein PnrA-like" evidence="7">
    <location>
        <begin position="63"/>
        <end position="370"/>
    </location>
</feature>
<dbReference type="InterPro" id="IPR050957">
    <property type="entry name" value="BMP_lipoprotein"/>
</dbReference>
<evidence type="ECO:0000256" key="6">
    <source>
        <dbReference type="SAM" id="SignalP"/>
    </source>
</evidence>
<name>U4R0N3_9FIRM</name>
<dbReference type="Pfam" id="PF02608">
    <property type="entry name" value="Bmp"/>
    <property type="match status" value="1"/>
</dbReference>
<organism evidence="8 9">
    <name type="scientific">Ruminiclostridium papyrosolvens C7</name>
    <dbReference type="NCBI Taxonomy" id="1330534"/>
    <lineage>
        <taxon>Bacteria</taxon>
        <taxon>Bacillati</taxon>
        <taxon>Bacillota</taxon>
        <taxon>Clostridia</taxon>
        <taxon>Eubacteriales</taxon>
        <taxon>Oscillospiraceae</taxon>
        <taxon>Ruminiclostridium</taxon>
    </lineage>
</organism>
<sequence length="409" mass="42978">MKKITKKLSFLLALIMLVSMVFTGCSDSKAGDSSASSTNAANSSSGTADLGPGIALITSAAGPNDKGYNQSAIAGLEKAKNDLEMNYKVVETTDIPGSLTQLAGAGYKLIFSLEYNFDALIKGVGGSKPIAEQYPDTTFVIFNDNPNVNDDGSVKHKNVVSVLFDVHEASFMAGALATLVNENAAKLFNSADYSFTSGDAGRKVGFLGGSKSNGITVFGYGFAEGINYVAKELNVNYTFYSDYNAGFSDSAAGATKANTYYSDGANIVYAVAGAVGDGVDAKAKEVKKLSIEVDANKDANQPGNILTSVLKNTEVPVYEIAKNFKDNAMDKVNGKVLSYNLSSGATGITDLSVIESKITADGKAKWDEIKGQLQAISEKIASGEIKVTNAQAGEKFEKTKLANLKMPND</sequence>
<reference evidence="8 9" key="1">
    <citation type="journal article" date="2013" name="Genome Announc.">
        <title>Draft Genome Sequence of the Cellulolytic Bacterium Clostridium papyrosolvens C7 (ATCC 700395).</title>
        <authorList>
            <person name="Zepeda V."/>
            <person name="Dassa B."/>
            <person name="Borovok I."/>
            <person name="Lamed R."/>
            <person name="Bayer E.A."/>
            <person name="Cate J.H."/>
        </authorList>
    </citation>
    <scope>NUCLEOTIDE SEQUENCE [LARGE SCALE GENOMIC DNA]</scope>
    <source>
        <strain evidence="8 9">C7</strain>
    </source>
</reference>
<feature type="signal peptide" evidence="6">
    <location>
        <begin position="1"/>
        <end position="23"/>
    </location>
</feature>
<dbReference type="CDD" id="cd06354">
    <property type="entry name" value="PBP1_PrnA-like"/>
    <property type="match status" value="1"/>
</dbReference>
<comment type="caution">
    <text evidence="8">The sequence shown here is derived from an EMBL/GenBank/DDBJ whole genome shotgun (WGS) entry which is preliminary data.</text>
</comment>
<evidence type="ECO:0000313" key="9">
    <source>
        <dbReference type="Proteomes" id="UP000016860"/>
    </source>
</evidence>
<dbReference type="AlphaFoldDB" id="U4R0N3"/>
<dbReference type="InterPro" id="IPR003760">
    <property type="entry name" value="PnrA-like"/>
</dbReference>
<dbReference type="PROSITE" id="PS51257">
    <property type="entry name" value="PROKAR_LIPOPROTEIN"/>
    <property type="match status" value="1"/>
</dbReference>
<dbReference type="PANTHER" id="PTHR34296">
    <property type="entry name" value="TRANSCRIPTIONAL ACTIVATOR PROTEIN MED"/>
    <property type="match status" value="1"/>
</dbReference>
<dbReference type="STRING" id="1330534.L323_12655"/>
<evidence type="ECO:0000256" key="1">
    <source>
        <dbReference type="ARBA" id="ARBA00004236"/>
    </source>
</evidence>
<dbReference type="PATRIC" id="fig|1330534.3.peg.2510"/>
<gene>
    <name evidence="8" type="ORF">L323_12655</name>
</gene>
<comment type="subcellular location">
    <subcellularLocation>
        <location evidence="1">Cell membrane</location>
    </subcellularLocation>
</comment>
<accession>U4R0N3</accession>
<dbReference type="Gene3D" id="3.40.50.2300">
    <property type="match status" value="2"/>
</dbReference>
<dbReference type="PANTHER" id="PTHR34296:SF2">
    <property type="entry name" value="ABC TRANSPORTER GUANOSINE-BINDING PROTEIN NUPN"/>
    <property type="match status" value="1"/>
</dbReference>